<evidence type="ECO:0000313" key="3">
    <source>
        <dbReference type="Proteomes" id="UP001283341"/>
    </source>
</evidence>
<reference evidence="2" key="1">
    <citation type="journal article" date="2023" name="Mol. Phylogenet. Evol.">
        <title>Genome-scale phylogeny and comparative genomics of the fungal order Sordariales.</title>
        <authorList>
            <person name="Hensen N."/>
            <person name="Bonometti L."/>
            <person name="Westerberg I."/>
            <person name="Brannstrom I.O."/>
            <person name="Guillou S."/>
            <person name="Cros-Aarteil S."/>
            <person name="Calhoun S."/>
            <person name="Haridas S."/>
            <person name="Kuo A."/>
            <person name="Mondo S."/>
            <person name="Pangilinan J."/>
            <person name="Riley R."/>
            <person name="LaButti K."/>
            <person name="Andreopoulos B."/>
            <person name="Lipzen A."/>
            <person name="Chen C."/>
            <person name="Yan M."/>
            <person name="Daum C."/>
            <person name="Ng V."/>
            <person name="Clum A."/>
            <person name="Steindorff A."/>
            <person name="Ohm R.A."/>
            <person name="Martin F."/>
            <person name="Silar P."/>
            <person name="Natvig D.O."/>
            <person name="Lalanne C."/>
            <person name="Gautier V."/>
            <person name="Ament-Velasquez S.L."/>
            <person name="Kruys A."/>
            <person name="Hutchinson M.I."/>
            <person name="Powell A.J."/>
            <person name="Barry K."/>
            <person name="Miller A.N."/>
            <person name="Grigoriev I.V."/>
            <person name="Debuchy R."/>
            <person name="Gladieux P."/>
            <person name="Hiltunen Thoren M."/>
            <person name="Johannesson H."/>
        </authorList>
    </citation>
    <scope>NUCLEOTIDE SEQUENCE</scope>
    <source>
        <strain evidence="2">CBS 118394</strain>
    </source>
</reference>
<evidence type="ECO:0000313" key="2">
    <source>
        <dbReference type="EMBL" id="KAK3316863.1"/>
    </source>
</evidence>
<feature type="non-terminal residue" evidence="2">
    <location>
        <position position="1"/>
    </location>
</feature>
<accession>A0AAE0M2Z1</accession>
<proteinExistence type="predicted"/>
<dbReference type="Proteomes" id="UP001283341">
    <property type="component" value="Unassembled WGS sequence"/>
</dbReference>
<keyword evidence="3" id="KW-1185">Reference proteome</keyword>
<protein>
    <submittedName>
        <fullName evidence="2">Heterokaryon incompatibility protein-domain-containing protein</fullName>
    </submittedName>
</protein>
<comment type="caution">
    <text evidence="2">The sequence shown here is derived from an EMBL/GenBank/DDBJ whole genome shotgun (WGS) entry which is preliminary data.</text>
</comment>
<dbReference type="InterPro" id="IPR010730">
    <property type="entry name" value="HET"/>
</dbReference>
<dbReference type="EMBL" id="JAUEDM010000005">
    <property type="protein sequence ID" value="KAK3316863.1"/>
    <property type="molecule type" value="Genomic_DNA"/>
</dbReference>
<dbReference type="PANTHER" id="PTHR33112:SF16">
    <property type="entry name" value="HETEROKARYON INCOMPATIBILITY DOMAIN-CONTAINING PROTEIN"/>
    <property type="match status" value="1"/>
</dbReference>
<sequence>KGNYCALSYCWGPKGGKSHMLTTTENVDHHLSNGMEVSRLPKTFQDAVVITRELGVRYLWIDALCIIQGDKADWAAESARMADVYGNAYLVIAASGAADPCEGSFSRRLPSPVAVEVPIRGDWRAISSCPP</sequence>
<dbReference type="Pfam" id="PF06985">
    <property type="entry name" value="HET"/>
    <property type="match status" value="1"/>
</dbReference>
<dbReference type="PANTHER" id="PTHR33112">
    <property type="entry name" value="DOMAIN PROTEIN, PUTATIVE-RELATED"/>
    <property type="match status" value="1"/>
</dbReference>
<evidence type="ECO:0000259" key="1">
    <source>
        <dbReference type="Pfam" id="PF06985"/>
    </source>
</evidence>
<gene>
    <name evidence="2" type="ORF">B0H66DRAFT_478634</name>
</gene>
<feature type="domain" description="Heterokaryon incompatibility" evidence="1">
    <location>
        <begin position="4"/>
        <end position="111"/>
    </location>
</feature>
<reference evidence="2" key="2">
    <citation type="submission" date="2023-06" db="EMBL/GenBank/DDBJ databases">
        <authorList>
            <consortium name="Lawrence Berkeley National Laboratory"/>
            <person name="Haridas S."/>
            <person name="Hensen N."/>
            <person name="Bonometti L."/>
            <person name="Westerberg I."/>
            <person name="Brannstrom I.O."/>
            <person name="Guillou S."/>
            <person name="Cros-Aarteil S."/>
            <person name="Calhoun S."/>
            <person name="Kuo A."/>
            <person name="Mondo S."/>
            <person name="Pangilinan J."/>
            <person name="Riley R."/>
            <person name="Labutti K."/>
            <person name="Andreopoulos B."/>
            <person name="Lipzen A."/>
            <person name="Chen C."/>
            <person name="Yanf M."/>
            <person name="Daum C."/>
            <person name="Ng V."/>
            <person name="Clum A."/>
            <person name="Steindorff A."/>
            <person name="Ohm R."/>
            <person name="Martin F."/>
            <person name="Silar P."/>
            <person name="Natvig D."/>
            <person name="Lalanne C."/>
            <person name="Gautier V."/>
            <person name="Ament-Velasquez S.L."/>
            <person name="Kruys A."/>
            <person name="Hutchinson M.I."/>
            <person name="Powell A.J."/>
            <person name="Barry K."/>
            <person name="Miller A.N."/>
            <person name="Grigoriev I.V."/>
            <person name="Debuchy R."/>
            <person name="Gladieux P."/>
            <person name="Thoren M.H."/>
            <person name="Johannesson H."/>
        </authorList>
    </citation>
    <scope>NUCLEOTIDE SEQUENCE</scope>
    <source>
        <strain evidence="2">CBS 118394</strain>
    </source>
</reference>
<dbReference type="AlphaFoldDB" id="A0AAE0M2Z1"/>
<organism evidence="2 3">
    <name type="scientific">Apodospora peruviana</name>
    <dbReference type="NCBI Taxonomy" id="516989"/>
    <lineage>
        <taxon>Eukaryota</taxon>
        <taxon>Fungi</taxon>
        <taxon>Dikarya</taxon>
        <taxon>Ascomycota</taxon>
        <taxon>Pezizomycotina</taxon>
        <taxon>Sordariomycetes</taxon>
        <taxon>Sordariomycetidae</taxon>
        <taxon>Sordariales</taxon>
        <taxon>Lasiosphaeriaceae</taxon>
        <taxon>Apodospora</taxon>
    </lineage>
</organism>
<name>A0AAE0M2Z1_9PEZI</name>